<dbReference type="SUPFAM" id="SSF88659">
    <property type="entry name" value="Sigma3 and sigma4 domains of RNA polymerase sigma factors"/>
    <property type="match status" value="1"/>
</dbReference>
<keyword evidence="1" id="KW-0812">Transmembrane</keyword>
<accession>A0A7Y9L979</accession>
<protein>
    <submittedName>
        <fullName evidence="2">Uncharacterized protein YjiS (DUF1127 family)</fullName>
    </submittedName>
</protein>
<name>A0A7Y9L979_9ACTN</name>
<evidence type="ECO:0000313" key="3">
    <source>
        <dbReference type="Proteomes" id="UP000569914"/>
    </source>
</evidence>
<evidence type="ECO:0000313" key="2">
    <source>
        <dbReference type="EMBL" id="NYE69287.1"/>
    </source>
</evidence>
<proteinExistence type="predicted"/>
<feature type="transmembrane region" description="Helical" evidence="1">
    <location>
        <begin position="159"/>
        <end position="178"/>
    </location>
</feature>
<dbReference type="Proteomes" id="UP000569914">
    <property type="component" value="Unassembled WGS sequence"/>
</dbReference>
<dbReference type="AlphaFoldDB" id="A0A7Y9L979"/>
<sequence>MSDPDLDRLAELAACLAGDSAVDVLARVLPRPAGEDLPETRDRLVRAALDLPRGPVIVAADDATPSITGWLRRLPVADRVLLTLRYGERLAPAELARILGQPVTRVESRLAALAAEVPPPAEAYLTYGLDRLAEQAPSPAAVRRAVETRQRVQSQRRRALVSLATVAALMLIMVSYGAGALRSYTSQTAGGDGGLQLRHRVDPPPGWRVLATHLSRTVATTTLQSDAGLRCWVTVGGAIGILGPAREVIVRGEPGMISDSELSWFASPGPIAIRCHQPTERDLLLRLADAIRFESSEFRTPIGLSGVPPIFGGPTLDRTENADGATHQLTVGRYDFHVGLTVPPDPRDVRTCPSMGTAPRASRYDSAEPRVAGTVRQLLRTPDGIVCAALHWYVAEPSQDQRERARRQLDQLARHVILAADPADPATWLDAETALPTS</sequence>
<keyword evidence="1" id="KW-0472">Membrane</keyword>
<comment type="caution">
    <text evidence="2">The sequence shown here is derived from an EMBL/GenBank/DDBJ whole genome shotgun (WGS) entry which is preliminary data.</text>
</comment>
<dbReference type="Gene3D" id="1.10.10.10">
    <property type="entry name" value="Winged helix-like DNA-binding domain superfamily/Winged helix DNA-binding domain"/>
    <property type="match status" value="1"/>
</dbReference>
<reference evidence="2 3" key="1">
    <citation type="submission" date="2020-07" db="EMBL/GenBank/DDBJ databases">
        <title>Sequencing the genomes of 1000 actinobacteria strains.</title>
        <authorList>
            <person name="Klenk H.-P."/>
        </authorList>
    </citation>
    <scope>NUCLEOTIDE SEQUENCE [LARGE SCALE GENOMIC DNA]</scope>
    <source>
        <strain evidence="2 3">DSM 22083</strain>
    </source>
</reference>
<organism evidence="2 3">
    <name type="scientific">Microlunatus parietis</name>
    <dbReference type="NCBI Taxonomy" id="682979"/>
    <lineage>
        <taxon>Bacteria</taxon>
        <taxon>Bacillati</taxon>
        <taxon>Actinomycetota</taxon>
        <taxon>Actinomycetes</taxon>
        <taxon>Propionibacteriales</taxon>
        <taxon>Propionibacteriaceae</taxon>
        <taxon>Microlunatus</taxon>
    </lineage>
</organism>
<dbReference type="InterPro" id="IPR036388">
    <property type="entry name" value="WH-like_DNA-bd_sf"/>
</dbReference>
<gene>
    <name evidence="2" type="ORF">BKA15_000616</name>
</gene>
<dbReference type="EMBL" id="JACCBU010000001">
    <property type="protein sequence ID" value="NYE69287.1"/>
    <property type="molecule type" value="Genomic_DNA"/>
</dbReference>
<dbReference type="RefSeq" id="WP_179748031.1">
    <property type="nucleotide sequence ID" value="NZ_JACCBU010000001.1"/>
</dbReference>
<keyword evidence="1" id="KW-1133">Transmembrane helix</keyword>
<evidence type="ECO:0000256" key="1">
    <source>
        <dbReference type="SAM" id="Phobius"/>
    </source>
</evidence>
<keyword evidence="3" id="KW-1185">Reference proteome</keyword>
<dbReference type="InterPro" id="IPR013324">
    <property type="entry name" value="RNA_pol_sigma_r3/r4-like"/>
</dbReference>